<evidence type="ECO:0000313" key="2">
    <source>
        <dbReference type="EMBL" id="GAA5505603.1"/>
    </source>
</evidence>
<dbReference type="Proteomes" id="UP001416858">
    <property type="component" value="Unassembled WGS sequence"/>
</dbReference>
<keyword evidence="3" id="KW-1185">Reference proteome</keyword>
<evidence type="ECO:0000256" key="1">
    <source>
        <dbReference type="SAM" id="MobiDB-lite"/>
    </source>
</evidence>
<reference evidence="2 3" key="1">
    <citation type="submission" date="2024-02" db="EMBL/GenBank/DDBJ databases">
        <title>Rhodopirellula caenicola NBRC 110016.</title>
        <authorList>
            <person name="Ichikawa N."/>
            <person name="Katano-Makiyama Y."/>
            <person name="Hidaka K."/>
        </authorList>
    </citation>
    <scope>NUCLEOTIDE SEQUENCE [LARGE SCALE GENOMIC DNA]</scope>
    <source>
        <strain evidence="2 3">NBRC 110016</strain>
    </source>
</reference>
<evidence type="ECO:0000313" key="3">
    <source>
        <dbReference type="Proteomes" id="UP001416858"/>
    </source>
</evidence>
<name>A0ABP9VK81_9BACT</name>
<sequence length="212" mass="23323">MPRFTIFLIAILTLGCTERAEPKPGFSRVELDGAELASLLNMNCVKYKYDGPDRKCHWRVLALHFGPNDELVEETRLGGGGCGLRSGSSFACSIPVFNGGNAAIRFFGMSTDQEIEALLPERKLSATWGWNDRVALRDNEQMLLFVSAVDTERSLTFPNTEIPHGLNGHVVAIVLEIKDFDPGTSHPWGEPSDAPKDRALPIDDEKSHAGSR</sequence>
<evidence type="ECO:0008006" key="4">
    <source>
        <dbReference type="Google" id="ProtNLM"/>
    </source>
</evidence>
<gene>
    <name evidence="2" type="ORF">Rcae01_01048</name>
</gene>
<dbReference type="EMBL" id="BAABRO010000002">
    <property type="protein sequence ID" value="GAA5505603.1"/>
    <property type="molecule type" value="Genomic_DNA"/>
</dbReference>
<organism evidence="2 3">
    <name type="scientific">Novipirellula caenicola</name>
    <dbReference type="NCBI Taxonomy" id="1536901"/>
    <lineage>
        <taxon>Bacteria</taxon>
        <taxon>Pseudomonadati</taxon>
        <taxon>Planctomycetota</taxon>
        <taxon>Planctomycetia</taxon>
        <taxon>Pirellulales</taxon>
        <taxon>Pirellulaceae</taxon>
        <taxon>Novipirellula</taxon>
    </lineage>
</organism>
<accession>A0ABP9VK81</accession>
<feature type="region of interest" description="Disordered" evidence="1">
    <location>
        <begin position="184"/>
        <end position="212"/>
    </location>
</feature>
<comment type="caution">
    <text evidence="2">The sequence shown here is derived from an EMBL/GenBank/DDBJ whole genome shotgun (WGS) entry which is preliminary data.</text>
</comment>
<protein>
    <recommendedName>
        <fullName evidence="4">Lipoprotein</fullName>
    </recommendedName>
</protein>
<proteinExistence type="predicted"/>
<dbReference type="PROSITE" id="PS51257">
    <property type="entry name" value="PROKAR_LIPOPROTEIN"/>
    <property type="match status" value="1"/>
</dbReference>
<feature type="compositionally biased region" description="Basic and acidic residues" evidence="1">
    <location>
        <begin position="193"/>
        <end position="212"/>
    </location>
</feature>